<dbReference type="InterPro" id="IPR011043">
    <property type="entry name" value="Gal_Oxase/kelch_b-propeller"/>
</dbReference>
<gene>
    <name evidence="2" type="ORF">LUZ62_059714</name>
</gene>
<evidence type="ECO:0000259" key="1">
    <source>
        <dbReference type="Pfam" id="PF03478"/>
    </source>
</evidence>
<dbReference type="InterPro" id="IPR005174">
    <property type="entry name" value="KIB1-4_b-propeller"/>
</dbReference>
<dbReference type="CDD" id="cd09917">
    <property type="entry name" value="F-box_SF"/>
    <property type="match status" value="1"/>
</dbReference>
<dbReference type="Pfam" id="PF03478">
    <property type="entry name" value="Beta-prop_KIB1-4"/>
    <property type="match status" value="1"/>
</dbReference>
<keyword evidence="3" id="KW-1185">Reference proteome</keyword>
<dbReference type="Proteomes" id="UP001140206">
    <property type="component" value="Chromosome 3"/>
</dbReference>
<name>A0AAV8EB15_9POAL</name>
<feature type="domain" description="KIB1-4 beta-propeller" evidence="1">
    <location>
        <begin position="89"/>
        <end position="344"/>
    </location>
</feature>
<dbReference type="SUPFAM" id="SSF50965">
    <property type="entry name" value="Galactose oxidase, central domain"/>
    <property type="match status" value="1"/>
</dbReference>
<accession>A0AAV8EB15</accession>
<proteinExistence type="predicted"/>
<dbReference type="AlphaFoldDB" id="A0AAV8EB15"/>
<dbReference type="SUPFAM" id="SSF81383">
    <property type="entry name" value="F-box domain"/>
    <property type="match status" value="1"/>
</dbReference>
<comment type="caution">
    <text evidence="2">The sequence shown here is derived from an EMBL/GenBank/DDBJ whole genome shotgun (WGS) entry which is preliminary data.</text>
</comment>
<dbReference type="PANTHER" id="PTHR33110:SF134">
    <property type="entry name" value="OS09G0565350 PROTEIN"/>
    <property type="match status" value="1"/>
</dbReference>
<dbReference type="EMBL" id="JAMFTS010000003">
    <property type="protein sequence ID" value="KAJ4775457.1"/>
    <property type="molecule type" value="Genomic_DNA"/>
</dbReference>
<evidence type="ECO:0000313" key="3">
    <source>
        <dbReference type="Proteomes" id="UP001140206"/>
    </source>
</evidence>
<sequence length="381" mass="43670">MAMALRLSLPCSKNATFPDTHLPKEPDWSDLPPELICLISWKIADISDFVCFRVVCKRWRSAVRASDLARQLPWIMDNSGSLSKGYLRFYSLLTGKTYTVNVPLSNSTDKSVMGSAYHYLLTLIRPTSECSLFNPLTNEELSLPRAMLLFPSCVPSALSPGQNSMYVVMSRSRIAHHTPFFLCRPGDRKWTRLEVDPFRSKDSTELGEFSNEGFTFYNGRCYACDRETGYIKVIDLATLTVTHVLPQPEPQLSRVSVYLVVSFGVILRVCRYKNYSEKIPCACYFRIYRLELGHGDGNAMDPCWVEIDNISNQFLFLHNIHGCAFRAEDFPGFVGNTIYFSRENCIENTFQFYRYDIKERKIEVLPAPLNLIHDWFVPSLC</sequence>
<evidence type="ECO:0000313" key="2">
    <source>
        <dbReference type="EMBL" id="KAJ4775457.1"/>
    </source>
</evidence>
<organism evidence="2 3">
    <name type="scientific">Rhynchospora pubera</name>
    <dbReference type="NCBI Taxonomy" id="906938"/>
    <lineage>
        <taxon>Eukaryota</taxon>
        <taxon>Viridiplantae</taxon>
        <taxon>Streptophyta</taxon>
        <taxon>Embryophyta</taxon>
        <taxon>Tracheophyta</taxon>
        <taxon>Spermatophyta</taxon>
        <taxon>Magnoliopsida</taxon>
        <taxon>Liliopsida</taxon>
        <taxon>Poales</taxon>
        <taxon>Cyperaceae</taxon>
        <taxon>Cyperoideae</taxon>
        <taxon>Rhynchosporeae</taxon>
        <taxon>Rhynchospora</taxon>
    </lineage>
</organism>
<dbReference type="InterPro" id="IPR036047">
    <property type="entry name" value="F-box-like_dom_sf"/>
</dbReference>
<reference evidence="2" key="1">
    <citation type="submission" date="2022-08" db="EMBL/GenBank/DDBJ databases">
        <authorList>
            <person name="Marques A."/>
        </authorList>
    </citation>
    <scope>NUCLEOTIDE SEQUENCE</scope>
    <source>
        <strain evidence="2">RhyPub2mFocal</strain>
        <tissue evidence="2">Leaves</tissue>
    </source>
</reference>
<protein>
    <submittedName>
        <fullName evidence="2">F-box protein skip23</fullName>
    </submittedName>
</protein>
<dbReference type="PANTHER" id="PTHR33110">
    <property type="entry name" value="F-BOX/KELCH-REPEAT PROTEIN-RELATED"/>
    <property type="match status" value="1"/>
</dbReference>